<evidence type="ECO:0000256" key="1">
    <source>
        <dbReference type="SAM" id="MobiDB-lite"/>
    </source>
</evidence>
<accession>A0A177TP01</accession>
<feature type="region of interest" description="Disordered" evidence="1">
    <location>
        <begin position="405"/>
        <end position="434"/>
    </location>
</feature>
<dbReference type="EMBL" id="LWDF02000364">
    <property type="protein sequence ID" value="KAE8249861.1"/>
    <property type="molecule type" value="Genomic_DNA"/>
</dbReference>
<keyword evidence="3" id="KW-1185">Reference proteome</keyword>
<sequence length="434" mass="48094">MLLLSNDERTAFDDLLALGADAVRAWPSYQRTYNSIVSCLVHNGPYGHRQYPEHDIQAPAITDVLWSGAHQLNGPQPTPLSAIDTNADMKAMLSAMSESDKNKNIIPFRSQDLFPSQYGTESCPPQVLFPPQDFQPPQPQSSSCPPQGFQPSQPQSSSFPLQDLEPRQPQSSSFPPQHFEPSQPQSSSFPPQDIEPCQPQSSSFPPQVLEPSQPQSSSFPPQDREPSQSEPLYTGNDTGTDAHEEEDDDDASIKSDTSESDEDSGDDEASLRTGQALPTPENTPRLNQPRSRTSYGKGMGLPMRFVIAMRKRRGRPVLVTRVCRLMGNLSKGDDVLTTVLNPYQSRSKKGWRFRRYSSYQMVLDLSACVCLTFVQNRPSKGRNLRPKVTLTDRVDSFFTKHQDPLSRRSVTMGPWTRSAPSKSSTGNTSVGSSS</sequence>
<feature type="compositionally biased region" description="Acidic residues" evidence="1">
    <location>
        <begin position="258"/>
        <end position="268"/>
    </location>
</feature>
<evidence type="ECO:0000313" key="3">
    <source>
        <dbReference type="Proteomes" id="UP000077521"/>
    </source>
</evidence>
<feature type="compositionally biased region" description="Low complexity" evidence="1">
    <location>
        <begin position="421"/>
        <end position="434"/>
    </location>
</feature>
<feature type="region of interest" description="Disordered" evidence="1">
    <location>
        <begin position="116"/>
        <end position="298"/>
    </location>
</feature>
<feature type="compositionally biased region" description="Polar residues" evidence="1">
    <location>
        <begin position="228"/>
        <end position="239"/>
    </location>
</feature>
<evidence type="ECO:0000313" key="2">
    <source>
        <dbReference type="EMBL" id="KAE8249861.1"/>
    </source>
</evidence>
<organism evidence="2 3">
    <name type="scientific">Tilletia indica</name>
    <dbReference type="NCBI Taxonomy" id="43049"/>
    <lineage>
        <taxon>Eukaryota</taxon>
        <taxon>Fungi</taxon>
        <taxon>Dikarya</taxon>
        <taxon>Basidiomycota</taxon>
        <taxon>Ustilaginomycotina</taxon>
        <taxon>Exobasidiomycetes</taxon>
        <taxon>Tilletiales</taxon>
        <taxon>Tilletiaceae</taxon>
        <taxon>Tilletia</taxon>
    </lineage>
</organism>
<proteinExistence type="predicted"/>
<reference evidence="2" key="1">
    <citation type="submission" date="2016-04" db="EMBL/GenBank/DDBJ databases">
        <authorList>
            <person name="Nguyen H.D."/>
            <person name="Samba Siva P."/>
            <person name="Cullis J."/>
            <person name="Levesque C.A."/>
            <person name="Hambleton S."/>
        </authorList>
    </citation>
    <scope>NUCLEOTIDE SEQUENCE</scope>
    <source>
        <strain evidence="2">DAOMC 236416</strain>
    </source>
</reference>
<dbReference type="Proteomes" id="UP000077521">
    <property type="component" value="Unassembled WGS sequence"/>
</dbReference>
<feature type="compositionally biased region" description="Polar residues" evidence="1">
    <location>
        <begin position="280"/>
        <end position="294"/>
    </location>
</feature>
<name>A0A177TP01_9BASI</name>
<dbReference type="AlphaFoldDB" id="A0A177TP01"/>
<feature type="compositionally biased region" description="Low complexity" evidence="1">
    <location>
        <begin position="140"/>
        <end position="221"/>
    </location>
</feature>
<comment type="caution">
    <text evidence="2">The sequence shown here is derived from an EMBL/GenBank/DDBJ whole genome shotgun (WGS) entry which is preliminary data.</text>
</comment>
<reference evidence="2" key="2">
    <citation type="journal article" date="2019" name="IMA Fungus">
        <title>Genome sequencing and comparison of five Tilletia species to identify candidate genes for the detection of regulated species infecting wheat.</title>
        <authorList>
            <person name="Nguyen H.D.T."/>
            <person name="Sultana T."/>
            <person name="Kesanakurti P."/>
            <person name="Hambleton S."/>
        </authorList>
    </citation>
    <scope>NUCLEOTIDE SEQUENCE</scope>
    <source>
        <strain evidence="2">DAOMC 236416</strain>
    </source>
</reference>
<gene>
    <name evidence="2" type="ORF">A4X13_0g5045</name>
</gene>
<protein>
    <submittedName>
        <fullName evidence="2">Uncharacterized protein</fullName>
    </submittedName>
</protein>